<keyword evidence="2" id="KW-1185">Reference proteome</keyword>
<protein>
    <recommendedName>
        <fullName evidence="3">Lipoprotein</fullName>
    </recommendedName>
</protein>
<dbReference type="PROSITE" id="PS51257">
    <property type="entry name" value="PROKAR_LIPOPROTEIN"/>
    <property type="match status" value="1"/>
</dbReference>
<dbReference type="KEGG" id="hoh:Hoch_5263"/>
<organism evidence="1 2">
    <name type="scientific">Haliangium ochraceum (strain DSM 14365 / JCM 11303 / SMP-2)</name>
    <dbReference type="NCBI Taxonomy" id="502025"/>
    <lineage>
        <taxon>Bacteria</taxon>
        <taxon>Pseudomonadati</taxon>
        <taxon>Myxococcota</taxon>
        <taxon>Polyangia</taxon>
        <taxon>Haliangiales</taxon>
        <taxon>Kofleriaceae</taxon>
        <taxon>Haliangium</taxon>
    </lineage>
</organism>
<dbReference type="EMBL" id="CP001804">
    <property type="protein sequence ID" value="ACY17748.1"/>
    <property type="molecule type" value="Genomic_DNA"/>
</dbReference>
<evidence type="ECO:0000313" key="2">
    <source>
        <dbReference type="Proteomes" id="UP000001880"/>
    </source>
</evidence>
<evidence type="ECO:0008006" key="3">
    <source>
        <dbReference type="Google" id="ProtNLM"/>
    </source>
</evidence>
<evidence type="ECO:0000313" key="1">
    <source>
        <dbReference type="EMBL" id="ACY17748.1"/>
    </source>
</evidence>
<sequence>MKHALHWLKQGMKLGVGVAGTAMLLTGCVIEWPLDPPDDPPPPDYPIGVEWSLYSPSGTFCSAYTDDFLPYNGCPEAFPQGEIIEGQVFINSYVDGAHIEIFDACGGEIEPRYQDGLFIDFVWYTSPEEQAEVCPLVVDVVGPDGFHEFVLEVSFDGGVYPPPPPPPASQNALWDIFHDAGSCSAEPGQSEASCSAAIPSGSVVSGAALLLELPDEPLRALGLRDSCSGTFLDIFTDHFSVAEFVWQAPDIEGSCDLSLVAISEFGTVYENRVTVPVGGFEPPPPPPVPTAFWSVYHEAGGCDVASTGEPARCDVTVPAGAEASILVFMDWGEMAPGSLRVNEECGGVLEEFYQDPFFIELGWLTPPEDIEACYLILSADSADGLGFESVLEVSIGDVPPPPPNGVAVGWDLYYSNSNCFASPGESVSCPDPVRAGEAVEFFVFADWFGEPGDMVLGSTCGGEMEYSQEDPYFAAGVWFAPLQSGPCDLFALTFGADGEITEHPLRLVVE</sequence>
<gene>
    <name evidence="1" type="ordered locus">Hoch_5263</name>
</gene>
<dbReference type="Proteomes" id="UP000001880">
    <property type="component" value="Chromosome"/>
</dbReference>
<dbReference type="AlphaFoldDB" id="D0LXJ3"/>
<proteinExistence type="predicted"/>
<accession>D0LXJ3</accession>
<reference evidence="1 2" key="1">
    <citation type="journal article" date="2010" name="Stand. Genomic Sci.">
        <title>Complete genome sequence of Haliangium ochraceum type strain (SMP-2).</title>
        <authorList>
            <consortium name="US DOE Joint Genome Institute (JGI-PGF)"/>
            <person name="Ivanova N."/>
            <person name="Daum C."/>
            <person name="Lang E."/>
            <person name="Abt B."/>
            <person name="Kopitz M."/>
            <person name="Saunders E."/>
            <person name="Lapidus A."/>
            <person name="Lucas S."/>
            <person name="Glavina Del Rio T."/>
            <person name="Nolan M."/>
            <person name="Tice H."/>
            <person name="Copeland A."/>
            <person name="Cheng J.F."/>
            <person name="Chen F."/>
            <person name="Bruce D."/>
            <person name="Goodwin L."/>
            <person name="Pitluck S."/>
            <person name="Mavromatis K."/>
            <person name="Pati A."/>
            <person name="Mikhailova N."/>
            <person name="Chen A."/>
            <person name="Palaniappan K."/>
            <person name="Land M."/>
            <person name="Hauser L."/>
            <person name="Chang Y.J."/>
            <person name="Jeffries C.D."/>
            <person name="Detter J.C."/>
            <person name="Brettin T."/>
            <person name="Rohde M."/>
            <person name="Goker M."/>
            <person name="Bristow J."/>
            <person name="Markowitz V."/>
            <person name="Eisen J.A."/>
            <person name="Hugenholtz P."/>
            <person name="Kyrpides N.C."/>
            <person name="Klenk H.P."/>
        </authorList>
    </citation>
    <scope>NUCLEOTIDE SEQUENCE [LARGE SCALE GENOMIC DNA]</scope>
    <source>
        <strain evidence="2">DSM 14365 / CIP 107738 / JCM 11303 / AJ 13395 / SMP-2</strain>
    </source>
</reference>
<dbReference type="HOGENOM" id="CLU_533978_0_0_7"/>
<name>D0LXJ3_HALO1</name>